<dbReference type="RefSeq" id="WP_115971892.1">
    <property type="nucleotide sequence ID" value="NZ_QNVT01000016.1"/>
</dbReference>
<comment type="caution">
    <text evidence="2">The sequence shown here is derived from an EMBL/GenBank/DDBJ whole genome shotgun (WGS) entry which is preliminary data.</text>
</comment>
<protein>
    <recommendedName>
        <fullName evidence="1">Cytidyltransferase-like domain-containing protein</fullName>
    </recommendedName>
</protein>
<reference evidence="3" key="1">
    <citation type="submission" date="2018-06" db="EMBL/GenBank/DDBJ databases">
        <authorList>
            <person name="Lum Nde A."/>
            <person name="Hugo C."/>
        </authorList>
    </citation>
    <scope>NUCLEOTIDE SEQUENCE [LARGE SCALE GENOMIC DNA]</scope>
    <source>
        <strain evidence="3">1_F178</strain>
    </source>
</reference>
<name>A0A3D9C775_9FLAO</name>
<evidence type="ECO:0000313" key="3">
    <source>
        <dbReference type="Proteomes" id="UP000256686"/>
    </source>
</evidence>
<dbReference type="EMBL" id="QNVT01000016">
    <property type="protein sequence ID" value="REC61342.1"/>
    <property type="molecule type" value="Genomic_DNA"/>
</dbReference>
<dbReference type="AlphaFoldDB" id="A0A3D9C775"/>
<dbReference type="NCBIfam" id="TIGR00125">
    <property type="entry name" value="cyt_tran_rel"/>
    <property type="match status" value="1"/>
</dbReference>
<keyword evidence="3" id="KW-1185">Reference proteome</keyword>
<dbReference type="Gene3D" id="3.40.50.620">
    <property type="entry name" value="HUPs"/>
    <property type="match status" value="1"/>
</dbReference>
<evidence type="ECO:0000259" key="1">
    <source>
        <dbReference type="Pfam" id="PF01467"/>
    </source>
</evidence>
<dbReference type="Proteomes" id="UP000256686">
    <property type="component" value="Unassembled WGS sequence"/>
</dbReference>
<dbReference type="InterPro" id="IPR004821">
    <property type="entry name" value="Cyt_trans-like"/>
</dbReference>
<feature type="domain" description="Cytidyltransferase-like" evidence="1">
    <location>
        <begin position="21"/>
        <end position="55"/>
    </location>
</feature>
<dbReference type="Pfam" id="PF01467">
    <property type="entry name" value="CTP_transf_like"/>
    <property type="match status" value="1"/>
</dbReference>
<sequence length="201" mass="23930">MENLIQIKDLENKFPNVIWEGRFQPIHIGHLKYMEKLLSFGNHLYIVVVANELSSEVYKSPEELPVRFFSEEVDFHHQPEKNIFPYWLRYRMVNDAVKEFFNNTDKITIMSGRRLDLAWDLYQKVLPPERVFITPTRDSFEDTKAKAWVFLNEKNYRIDVSDLPVVSATLVRSLLEEKNISELEKYLLPSTIQMLKQNNYL</sequence>
<dbReference type="GO" id="GO:0003824">
    <property type="term" value="F:catalytic activity"/>
    <property type="evidence" value="ECO:0007669"/>
    <property type="project" value="InterPro"/>
</dbReference>
<evidence type="ECO:0000313" key="2">
    <source>
        <dbReference type="EMBL" id="REC61342.1"/>
    </source>
</evidence>
<dbReference type="InterPro" id="IPR014729">
    <property type="entry name" value="Rossmann-like_a/b/a_fold"/>
</dbReference>
<organism evidence="2 3">
    <name type="scientific">Chryseobacterium pennae</name>
    <dbReference type="NCBI Taxonomy" id="2258962"/>
    <lineage>
        <taxon>Bacteria</taxon>
        <taxon>Pseudomonadati</taxon>
        <taxon>Bacteroidota</taxon>
        <taxon>Flavobacteriia</taxon>
        <taxon>Flavobacteriales</taxon>
        <taxon>Weeksellaceae</taxon>
        <taxon>Chryseobacterium group</taxon>
        <taxon>Chryseobacterium</taxon>
    </lineage>
</organism>
<dbReference type="SUPFAM" id="SSF52374">
    <property type="entry name" value="Nucleotidylyl transferase"/>
    <property type="match status" value="1"/>
</dbReference>
<accession>A0A3D9C775</accession>
<proteinExistence type="predicted"/>
<gene>
    <name evidence="2" type="ORF">DRF65_16640</name>
</gene>